<evidence type="ECO:0000259" key="5">
    <source>
        <dbReference type="Pfam" id="PF00501"/>
    </source>
</evidence>
<dbReference type="PANTHER" id="PTHR42921:SF1">
    <property type="entry name" value="ACETOACETYL-COA SYNTHETASE"/>
    <property type="match status" value="1"/>
</dbReference>
<keyword evidence="3" id="KW-0547">Nucleotide-binding</keyword>
<dbReference type="InterPro" id="IPR005914">
    <property type="entry name" value="Acac_CoA_synth"/>
</dbReference>
<dbReference type="InterPro" id="IPR045851">
    <property type="entry name" value="AMP-bd_C_sf"/>
</dbReference>
<comment type="similarity">
    <text evidence="1">Belongs to the ATP-dependent AMP-binding enzyme family.</text>
</comment>
<dbReference type="AlphaFoldDB" id="A0A6J6HDH3"/>
<reference evidence="6" key="1">
    <citation type="submission" date="2020-05" db="EMBL/GenBank/DDBJ databases">
        <authorList>
            <person name="Chiriac C."/>
            <person name="Salcher M."/>
            <person name="Ghai R."/>
            <person name="Kavagutti S V."/>
        </authorList>
    </citation>
    <scope>NUCLEOTIDE SEQUENCE</scope>
</reference>
<dbReference type="InterPro" id="IPR042099">
    <property type="entry name" value="ANL_N_sf"/>
</dbReference>
<dbReference type="Pfam" id="PF00501">
    <property type="entry name" value="AMP-binding"/>
    <property type="match status" value="1"/>
</dbReference>
<keyword evidence="2" id="KW-0436">Ligase</keyword>
<dbReference type="GO" id="GO:0005524">
    <property type="term" value="F:ATP binding"/>
    <property type="evidence" value="ECO:0007669"/>
    <property type="project" value="UniProtKB-KW"/>
</dbReference>
<name>A0A6J6HDH3_9ZZZZ</name>
<dbReference type="GO" id="GO:0030729">
    <property type="term" value="F:acetoacetate-CoA ligase activity"/>
    <property type="evidence" value="ECO:0007669"/>
    <property type="project" value="InterPro"/>
</dbReference>
<dbReference type="InterPro" id="IPR020845">
    <property type="entry name" value="AMP-binding_CS"/>
</dbReference>
<accession>A0A6J6HDH3</accession>
<dbReference type="Gene3D" id="3.30.300.30">
    <property type="match status" value="1"/>
</dbReference>
<evidence type="ECO:0000313" key="6">
    <source>
        <dbReference type="EMBL" id="CAB4611721.1"/>
    </source>
</evidence>
<dbReference type="PROSITE" id="PS00455">
    <property type="entry name" value="AMP_BINDING"/>
    <property type="match status" value="1"/>
</dbReference>
<feature type="domain" description="AMP-dependent synthetase/ligase" evidence="5">
    <location>
        <begin position="99"/>
        <end position="470"/>
    </location>
</feature>
<dbReference type="GO" id="GO:0006629">
    <property type="term" value="P:lipid metabolic process"/>
    <property type="evidence" value="ECO:0007669"/>
    <property type="project" value="InterPro"/>
</dbReference>
<organism evidence="6">
    <name type="scientific">freshwater metagenome</name>
    <dbReference type="NCBI Taxonomy" id="449393"/>
    <lineage>
        <taxon>unclassified sequences</taxon>
        <taxon>metagenomes</taxon>
        <taxon>ecological metagenomes</taxon>
    </lineage>
</organism>
<evidence type="ECO:0000256" key="3">
    <source>
        <dbReference type="ARBA" id="ARBA00022741"/>
    </source>
</evidence>
<proteinExistence type="inferred from homology"/>
<gene>
    <name evidence="6" type="ORF">UFOPK1826_01308</name>
</gene>
<dbReference type="NCBIfam" id="TIGR01217">
    <property type="entry name" value="ac_ac_CoA_syn"/>
    <property type="match status" value="1"/>
</dbReference>
<dbReference type="EMBL" id="CAEZUN010000198">
    <property type="protein sequence ID" value="CAB4611721.1"/>
    <property type="molecule type" value="Genomic_DNA"/>
</dbReference>
<dbReference type="InterPro" id="IPR000873">
    <property type="entry name" value="AMP-dep_synth/lig_dom"/>
</dbReference>
<evidence type="ECO:0000256" key="4">
    <source>
        <dbReference type="ARBA" id="ARBA00022840"/>
    </source>
</evidence>
<sequence length="657" mass="72103">MTERGEILFTPDPTKVSQSRLKEFAGLRGFEDLHSWSIADPEDFWACVWDFCGVVGERGERIIQRFEFPSDPSREFISTKFFPDAKLSIVENFLRHTGQGDAIVAIDESGSRVVRTWDELRLRVARLAGALEDLGVVEGDRVVAWLPNGIEAIEIMLATASIGAVFSSCSPDFGAQGVLDRFSQITPKVLVATDSYIYGGKKFDCLDRLAVIQIGLPSLVKTLLVGSTTVGTDLILTRYESFISSYNGEPIAPRRFGFDHPWYVLYSSGTTGVPKCIVHRTGGVLLQHLKEHQLHCDVRTGDRVLYFTTTGWMMWNWLVSVLATGATAVLYDGSPSFPTMTRLFDICETEKISLFGTSAKFIDSARKSDISPIDTHNLQTLRTICSTGSPLAPEGFGWVYEKVSKNVHLASISGGTDICACFVGGDPSSSVYAGEIQRACLGMATDVVNDKGFSLKMSFDVAGELVCQQPFPSVPLGFWGDGAEGFPNPMSPGEKFRAAYFERFPGMWSHGDFASWTSHGGMTIHGRSDTTLNPGGVRIGTAEIYRVVEQHLDVLESLVFGQDFDNDVRIILAIRLVAEAKISDDLISDLKFRIRKTCTPRHVPAIVIAVDDLPRTRSNKLVELAVFDAVNGRPVRNVEAIANPEAITAIVDALKSV</sequence>
<protein>
    <submittedName>
        <fullName evidence="6">Unannotated protein</fullName>
    </submittedName>
</protein>
<dbReference type="SUPFAM" id="SSF56801">
    <property type="entry name" value="Acetyl-CoA synthetase-like"/>
    <property type="match status" value="1"/>
</dbReference>
<dbReference type="NCBIfam" id="NF002937">
    <property type="entry name" value="PRK03584.1"/>
    <property type="match status" value="1"/>
</dbReference>
<evidence type="ECO:0000256" key="2">
    <source>
        <dbReference type="ARBA" id="ARBA00022598"/>
    </source>
</evidence>
<dbReference type="Gene3D" id="3.40.50.12780">
    <property type="entry name" value="N-terminal domain of ligase-like"/>
    <property type="match status" value="1"/>
</dbReference>
<keyword evidence="4" id="KW-0067">ATP-binding</keyword>
<evidence type="ECO:0000256" key="1">
    <source>
        <dbReference type="ARBA" id="ARBA00006432"/>
    </source>
</evidence>
<dbReference type="PANTHER" id="PTHR42921">
    <property type="entry name" value="ACETOACETYL-COA SYNTHETASE"/>
    <property type="match status" value="1"/>
</dbReference>